<gene>
    <name evidence="1" type="ORF">HYC85_013166</name>
</gene>
<reference evidence="1 2" key="2">
    <citation type="submission" date="2020-07" db="EMBL/GenBank/DDBJ databases">
        <title>Genome assembly of wild tea tree DASZ reveals pedigree and selection history of tea varieties.</title>
        <authorList>
            <person name="Zhang W."/>
        </authorList>
    </citation>
    <scope>NUCLEOTIDE SEQUENCE [LARGE SCALE GENOMIC DNA]</scope>
    <source>
        <strain evidence="2">cv. G240</strain>
        <tissue evidence="1">Leaf</tissue>
    </source>
</reference>
<proteinExistence type="predicted"/>
<keyword evidence="2" id="KW-1185">Reference proteome</keyword>
<reference evidence="2" key="1">
    <citation type="journal article" date="2020" name="Nat. Commun.">
        <title>Genome assembly of wild tea tree DASZ reveals pedigree and selection history of tea varieties.</title>
        <authorList>
            <person name="Zhang W."/>
            <person name="Zhang Y."/>
            <person name="Qiu H."/>
            <person name="Guo Y."/>
            <person name="Wan H."/>
            <person name="Zhang X."/>
            <person name="Scossa F."/>
            <person name="Alseekh S."/>
            <person name="Zhang Q."/>
            <person name="Wang P."/>
            <person name="Xu L."/>
            <person name="Schmidt M.H."/>
            <person name="Jia X."/>
            <person name="Li D."/>
            <person name="Zhu A."/>
            <person name="Guo F."/>
            <person name="Chen W."/>
            <person name="Ni D."/>
            <person name="Usadel B."/>
            <person name="Fernie A.R."/>
            <person name="Wen W."/>
        </authorList>
    </citation>
    <scope>NUCLEOTIDE SEQUENCE [LARGE SCALE GENOMIC DNA]</scope>
    <source>
        <strain evidence="2">cv. G240</strain>
    </source>
</reference>
<comment type="caution">
    <text evidence="1">The sequence shown here is derived from an EMBL/GenBank/DDBJ whole genome shotgun (WGS) entry which is preliminary data.</text>
</comment>
<organism evidence="1 2">
    <name type="scientific">Camellia sinensis</name>
    <name type="common">Tea plant</name>
    <name type="synonym">Thea sinensis</name>
    <dbReference type="NCBI Taxonomy" id="4442"/>
    <lineage>
        <taxon>Eukaryota</taxon>
        <taxon>Viridiplantae</taxon>
        <taxon>Streptophyta</taxon>
        <taxon>Embryophyta</taxon>
        <taxon>Tracheophyta</taxon>
        <taxon>Spermatophyta</taxon>
        <taxon>Magnoliopsida</taxon>
        <taxon>eudicotyledons</taxon>
        <taxon>Gunneridae</taxon>
        <taxon>Pentapetalae</taxon>
        <taxon>asterids</taxon>
        <taxon>Ericales</taxon>
        <taxon>Theaceae</taxon>
        <taxon>Camellia</taxon>
    </lineage>
</organism>
<dbReference type="Proteomes" id="UP000593564">
    <property type="component" value="Unassembled WGS sequence"/>
</dbReference>
<evidence type="ECO:0000313" key="2">
    <source>
        <dbReference type="Proteomes" id="UP000593564"/>
    </source>
</evidence>
<dbReference type="AlphaFoldDB" id="A0A7J7H2M9"/>
<evidence type="ECO:0000313" key="1">
    <source>
        <dbReference type="EMBL" id="KAF5947209.1"/>
    </source>
</evidence>
<name>A0A7J7H2M9_CAMSI</name>
<protein>
    <submittedName>
        <fullName evidence="1">Uncharacterized protein</fullName>
    </submittedName>
</protein>
<sequence length="186" mass="20231">MQAVTPFSFIDNFLRKINADKVLPRSSIFRSTQLILSIRKECTIISSLTNDNVCGNSMQRVQAFLGCSSSDNICCNRNSNSGHSKRNVSSFNIVIKCVELINESSLASGFMKGPSSSVPSVPQSPIGVLHPACLSYKADGTTIGSCPSSSHSTPDSKRRKLNRPFSLCLLSFFLDLVLSSSHWLHG</sequence>
<dbReference type="EMBL" id="JACBKZ010000006">
    <property type="protein sequence ID" value="KAF5947209.1"/>
    <property type="molecule type" value="Genomic_DNA"/>
</dbReference>
<accession>A0A7J7H2M9</accession>